<protein>
    <submittedName>
        <fullName evidence="2">Uncharacterized protein</fullName>
    </submittedName>
</protein>
<organism evidence="2 3">
    <name type="scientific">Kitasatospora misakiensis</name>
    <dbReference type="NCBI Taxonomy" id="67330"/>
    <lineage>
        <taxon>Bacteria</taxon>
        <taxon>Bacillati</taxon>
        <taxon>Actinomycetota</taxon>
        <taxon>Actinomycetes</taxon>
        <taxon>Kitasatosporales</taxon>
        <taxon>Streptomycetaceae</taxon>
        <taxon>Kitasatospora</taxon>
    </lineage>
</organism>
<evidence type="ECO:0000313" key="3">
    <source>
        <dbReference type="Proteomes" id="UP001595975"/>
    </source>
</evidence>
<accession>A0ABW0XDN7</accession>
<name>A0ABW0XDN7_9ACTN</name>
<sequence length="114" mass="10982">MNRQIGRMLALFAAAGLAAVPTVASADVVSGGNHGTVIVGDDNQVAGYDIIDAGHDATVGSHNGSSGVAGSAIDAAQAAGGNYGTVIVGDRNQVAGDDAINALNDATVGSYNGG</sequence>
<evidence type="ECO:0000313" key="2">
    <source>
        <dbReference type="EMBL" id="MFC5667955.1"/>
    </source>
</evidence>
<reference evidence="3" key="1">
    <citation type="journal article" date="2019" name="Int. J. Syst. Evol. Microbiol.">
        <title>The Global Catalogue of Microorganisms (GCM) 10K type strain sequencing project: providing services to taxonomists for standard genome sequencing and annotation.</title>
        <authorList>
            <consortium name="The Broad Institute Genomics Platform"/>
            <consortium name="The Broad Institute Genome Sequencing Center for Infectious Disease"/>
            <person name="Wu L."/>
            <person name="Ma J."/>
        </authorList>
    </citation>
    <scope>NUCLEOTIDE SEQUENCE [LARGE SCALE GENOMIC DNA]</scope>
    <source>
        <strain evidence="3">CGMCC 4.1437</strain>
    </source>
</reference>
<feature type="signal peptide" evidence="1">
    <location>
        <begin position="1"/>
        <end position="26"/>
    </location>
</feature>
<dbReference type="RefSeq" id="WP_380229617.1">
    <property type="nucleotide sequence ID" value="NZ_JBHSOF010000074.1"/>
</dbReference>
<keyword evidence="1" id="KW-0732">Signal</keyword>
<evidence type="ECO:0000256" key="1">
    <source>
        <dbReference type="SAM" id="SignalP"/>
    </source>
</evidence>
<feature type="chain" id="PRO_5045378255" evidence="1">
    <location>
        <begin position="27"/>
        <end position="114"/>
    </location>
</feature>
<dbReference type="EMBL" id="JBHSOF010000074">
    <property type="protein sequence ID" value="MFC5667955.1"/>
    <property type="molecule type" value="Genomic_DNA"/>
</dbReference>
<keyword evidence="3" id="KW-1185">Reference proteome</keyword>
<comment type="caution">
    <text evidence="2">The sequence shown here is derived from an EMBL/GenBank/DDBJ whole genome shotgun (WGS) entry which is preliminary data.</text>
</comment>
<dbReference type="Proteomes" id="UP001595975">
    <property type="component" value="Unassembled WGS sequence"/>
</dbReference>
<gene>
    <name evidence="2" type="ORF">ACFP3U_33945</name>
</gene>
<proteinExistence type="predicted"/>